<dbReference type="InterPro" id="IPR003591">
    <property type="entry name" value="Leu-rich_rpt_typical-subtyp"/>
</dbReference>
<keyword evidence="6" id="KW-0393">Immunoglobulin domain</keyword>
<proteinExistence type="predicted"/>
<feature type="region of interest" description="Disordered" evidence="7">
    <location>
        <begin position="789"/>
        <end position="1240"/>
    </location>
</feature>
<dbReference type="PANTHER" id="PTHR45842:SF25">
    <property type="entry name" value="CARBOXYPEPTIDASE N SUBUNIT 2-LIKE"/>
    <property type="match status" value="1"/>
</dbReference>
<dbReference type="SMART" id="SM00408">
    <property type="entry name" value="IGc2"/>
    <property type="match status" value="9"/>
</dbReference>
<dbReference type="SUPFAM" id="SSF48726">
    <property type="entry name" value="Immunoglobulin"/>
    <property type="match status" value="9"/>
</dbReference>
<dbReference type="Pfam" id="PF13855">
    <property type="entry name" value="LRR_8"/>
    <property type="match status" value="2"/>
</dbReference>
<dbReference type="InterPro" id="IPR007110">
    <property type="entry name" value="Ig-like_dom"/>
</dbReference>
<dbReference type="InterPro" id="IPR003599">
    <property type="entry name" value="Ig_sub"/>
</dbReference>
<dbReference type="FunFam" id="2.60.40.10:FF:001306">
    <property type="entry name" value="Matrix remodeling associated 5"/>
    <property type="match status" value="1"/>
</dbReference>
<dbReference type="SMART" id="SM00082">
    <property type="entry name" value="LRRCT"/>
    <property type="match status" value="1"/>
</dbReference>
<keyword evidence="4" id="KW-1015">Disulfide bond</keyword>
<evidence type="ECO:0000256" key="8">
    <source>
        <dbReference type="SAM" id="SignalP"/>
    </source>
</evidence>
<dbReference type="InterPro" id="IPR001611">
    <property type="entry name" value="Leu-rich_rpt"/>
</dbReference>
<keyword evidence="1" id="KW-0433">Leucine-rich repeat</keyword>
<name>A0A673B0P8_9TELE</name>
<dbReference type="SUPFAM" id="SSF52058">
    <property type="entry name" value="L domain-like"/>
    <property type="match status" value="1"/>
</dbReference>
<feature type="compositionally biased region" description="Pro residues" evidence="7">
    <location>
        <begin position="969"/>
        <end position="978"/>
    </location>
</feature>
<evidence type="ECO:0000256" key="3">
    <source>
        <dbReference type="ARBA" id="ARBA00022737"/>
    </source>
</evidence>
<evidence type="ECO:0000256" key="6">
    <source>
        <dbReference type="ARBA" id="ARBA00023319"/>
    </source>
</evidence>
<feature type="compositionally biased region" description="Low complexity" evidence="7">
    <location>
        <begin position="1084"/>
        <end position="1101"/>
    </location>
</feature>
<feature type="domain" description="Ig-like" evidence="9">
    <location>
        <begin position="1271"/>
        <end position="1360"/>
    </location>
</feature>
<feature type="compositionally biased region" description="Pro residues" evidence="7">
    <location>
        <begin position="1149"/>
        <end position="1173"/>
    </location>
</feature>
<dbReference type="Proteomes" id="UP000472271">
    <property type="component" value="Unassembled WGS sequence"/>
</dbReference>
<dbReference type="Gene3D" id="3.80.10.10">
    <property type="entry name" value="Ribonuclease Inhibitor"/>
    <property type="match status" value="2"/>
</dbReference>
<dbReference type="InterPro" id="IPR003598">
    <property type="entry name" value="Ig_sub2"/>
</dbReference>
<feature type="compositionally biased region" description="Low complexity" evidence="7">
    <location>
        <begin position="959"/>
        <end position="968"/>
    </location>
</feature>
<keyword evidence="2 8" id="KW-0732">Signal</keyword>
<feature type="compositionally biased region" description="Pro residues" evidence="7">
    <location>
        <begin position="1182"/>
        <end position="1203"/>
    </location>
</feature>
<feature type="compositionally biased region" description="Pro residues" evidence="7">
    <location>
        <begin position="1074"/>
        <end position="1083"/>
    </location>
</feature>
<feature type="compositionally biased region" description="Basic and acidic residues" evidence="7">
    <location>
        <begin position="755"/>
        <end position="766"/>
    </location>
</feature>
<keyword evidence="5" id="KW-0325">Glycoprotein</keyword>
<feature type="compositionally biased region" description="Low complexity" evidence="7">
    <location>
        <begin position="804"/>
        <end position="830"/>
    </location>
</feature>
<feature type="compositionally biased region" description="Pro residues" evidence="7">
    <location>
        <begin position="1102"/>
        <end position="1140"/>
    </location>
</feature>
<evidence type="ECO:0000256" key="7">
    <source>
        <dbReference type="SAM" id="MobiDB-lite"/>
    </source>
</evidence>
<evidence type="ECO:0000256" key="1">
    <source>
        <dbReference type="ARBA" id="ARBA00022614"/>
    </source>
</evidence>
<dbReference type="InterPro" id="IPR036179">
    <property type="entry name" value="Ig-like_dom_sf"/>
</dbReference>
<dbReference type="SMART" id="SM00409">
    <property type="entry name" value="IG"/>
    <property type="match status" value="9"/>
</dbReference>
<feature type="chain" id="PRO_5025572039" evidence="8">
    <location>
        <begin position="27"/>
        <end position="1954"/>
    </location>
</feature>
<dbReference type="Pfam" id="PF13927">
    <property type="entry name" value="Ig_3"/>
    <property type="match status" value="6"/>
</dbReference>
<feature type="compositionally biased region" description="Pro residues" evidence="7">
    <location>
        <begin position="997"/>
        <end position="1063"/>
    </location>
</feature>
<feature type="domain" description="Ig-like" evidence="9">
    <location>
        <begin position="1569"/>
        <end position="1665"/>
    </location>
</feature>
<keyword evidence="3" id="KW-0677">Repeat</keyword>
<evidence type="ECO:0000313" key="10">
    <source>
        <dbReference type="Ensembl" id="ENSSORP00005034187.1"/>
    </source>
</evidence>
<feature type="compositionally biased region" description="Pro residues" evidence="7">
    <location>
        <begin position="874"/>
        <end position="958"/>
    </location>
</feature>
<accession>A0A673B0P8</accession>
<dbReference type="FunFam" id="2.60.40.10:FF:001377">
    <property type="entry name" value="Matrix remodeling associated 5"/>
    <property type="match status" value="1"/>
</dbReference>
<dbReference type="Pfam" id="PF07679">
    <property type="entry name" value="I-set"/>
    <property type="match status" value="2"/>
</dbReference>
<feature type="compositionally biased region" description="Low complexity" evidence="7">
    <location>
        <begin position="1219"/>
        <end position="1240"/>
    </location>
</feature>
<dbReference type="Gene3D" id="2.60.40.10">
    <property type="entry name" value="Immunoglobulins"/>
    <property type="match status" value="9"/>
</dbReference>
<dbReference type="FunFam" id="2.60.40.10:FF:000032">
    <property type="entry name" value="palladin isoform X1"/>
    <property type="match status" value="1"/>
</dbReference>
<feature type="domain" description="Ig-like" evidence="9">
    <location>
        <begin position="1859"/>
        <end position="1952"/>
    </location>
</feature>
<dbReference type="InterPro" id="IPR013783">
    <property type="entry name" value="Ig-like_fold"/>
</dbReference>
<dbReference type="InterPro" id="IPR000483">
    <property type="entry name" value="Cys-rich_flank_reg_C"/>
</dbReference>
<dbReference type="PANTHER" id="PTHR45842">
    <property type="entry name" value="SYNAPTIC ADHESION-LIKE MOLECULE SALM"/>
    <property type="match status" value="1"/>
</dbReference>
<feature type="domain" description="Ig-like" evidence="9">
    <location>
        <begin position="485"/>
        <end position="548"/>
    </location>
</feature>
<feature type="region of interest" description="Disordered" evidence="7">
    <location>
        <begin position="1399"/>
        <end position="1425"/>
    </location>
</feature>
<dbReference type="PROSITE" id="PS50835">
    <property type="entry name" value="IG_LIKE"/>
    <property type="match status" value="9"/>
</dbReference>
<dbReference type="InterPro" id="IPR032675">
    <property type="entry name" value="LRR_dom_sf"/>
</dbReference>
<feature type="compositionally biased region" description="Low complexity" evidence="7">
    <location>
        <begin position="979"/>
        <end position="996"/>
    </location>
</feature>
<dbReference type="InterPro" id="IPR050467">
    <property type="entry name" value="LRFN"/>
</dbReference>
<dbReference type="FunFam" id="2.60.40.10:FF:000063">
    <property type="entry name" value="neural cell adhesion molecule L1"/>
    <property type="match status" value="1"/>
</dbReference>
<feature type="compositionally biased region" description="Polar residues" evidence="7">
    <location>
        <begin position="792"/>
        <end position="803"/>
    </location>
</feature>
<evidence type="ECO:0000259" key="9">
    <source>
        <dbReference type="PROSITE" id="PS50835"/>
    </source>
</evidence>
<feature type="domain" description="Ig-like" evidence="9">
    <location>
        <begin position="570"/>
        <end position="660"/>
    </location>
</feature>
<reference evidence="10" key="2">
    <citation type="submission" date="2025-09" db="UniProtKB">
        <authorList>
            <consortium name="Ensembl"/>
        </authorList>
    </citation>
    <scope>IDENTIFICATION</scope>
</reference>
<feature type="domain" description="Ig-like" evidence="9">
    <location>
        <begin position="1475"/>
        <end position="1567"/>
    </location>
</feature>
<feature type="compositionally biased region" description="Low complexity" evidence="7">
    <location>
        <begin position="1064"/>
        <end position="1073"/>
    </location>
</feature>
<sequence>MTMDPPAVRVLAALLVLPLLPPPGSPALCPRLCSCPRPTELHCTFRSLVSVPPVSRGVERVNLGFNSIHRIPVRAFTGLRNLELLLLHGNHIHELSGGAFRDLAALQMLKLSYNKLKWISRTTLVGLWSLTRLHLDHNGLEFIHPDAFQGLTELRLLQLEGNRLRQLHPSTFCTVTLLGVFHLSTLKHLHLGDNHLEALPPDLLEATPLLENLYLHGNPWTCDCTMSWFHHWWTKRPGVLKCKMDRGLPGGQLCPLCSSPKHLQRKELQALEVLVCTSPVISAPQRPDPPEDVDSEVLTVDNFRDPLGNMSLELSDQHGNQVALECSVGEPRGLSRVSLDRVHQVHIVSNFSLSVHLDCPVDPHQYEQLWRLTAYYSNVPAHLKREVPPSGQPHGTYVYRQDPEEEVQVRTGLKVQVTARPMWLMQTSVDLQLDRLGSSGRTVRLVYRTQLSETVDTETLRTQTRTWVMIQSTNTTQKASIVLLGGRAELDCTVHSSDGASVRWTLPDGSQVDAPHDGPDHRVSVSADGRLVIKAAGHNDAGIYYCRARVQGDLSVLPFYLSVQDSSGPPPGEDASGPPVDRFVGDTITVPCTASASPDAEVSWILPNSQVVSSGGQWSRASVWSNGTLQVRPSQLVDSGFYKCVALNPHGVDTLSTKVTVFRRRGPMRPGGTSAGKPQSASGVNTRIPVPTEDAEESSGDTEAPTVKYLEPLRRRTPGGVPPGRRGGHPSRTVWKRPPLLQRPNANNRPTGPRGDGRKTTVDNRRRTNVSRSRIDLDKWTDILAKIRVKNGPSTETPRTSGPSGMTMPTTASGMTTPTTASGMTTPTTANRKFEEQPPRLHPPHSNRRNGVRRKRPKGRKHKHKKPAHFTPATPAPFAPAPTTPTPATPAPSTPAPATPAPTTPAPTTPAPSTPAPATPGPTTPAPSTPAPATPAPTTPAPTTPAPSTPAPATPAPTTPVAATSAPATPAPATPAPTTPAAATPAPTTPAATTPAPTTPAPATPAPTTPAPTTPAPSTPAPATPGPTTPAPSTPAPATPAPTTPAPTTPAPSTPAPATPAPTTPVAATSAPATPAPATPAPTTPAAATPAPTTPAATTPAPTTPAPATPSPATPAPATPAPTTPAPTTPAPATPAPTTPAPSTRAPATPAPATPAPTTPAPSTPAPATPAPTTPVTATPAPSTPAPATPAPTTPAPTTPAPTTPAATTPAPSTPAPTTPAATTPAPTTPALTTPAPATPATTTVKTVAKANIAKAGVAKAGVAKAGVAKATVAKASPQRTHVVYGGRLVLDCEATGTPEPRVIWRTPSQKLVDGQYSFDSRIVVFPNGSLTIHPVTHLDAGDYLCMARNKAGDDYVLLSVDVLSRPAQIQQKTHRSDQEVVYGGDLKVDCEASGLPDPEISWTLPDGTRVDPVQPREDTSGGPSHRFVVFHNGTLFFNDVEMRDEGDYTCSAQNHLGEDQMKVRVHVKAATSPPQIHQADQMAVTVFYGDTVSLRCNATGEPTPVVTWITPTNRVIESRWDKYHLLNDGTLVVQKVRRSDGGNYTCTARNSAGQNNKVIRLEVVVTPPTIRGLRGTANSIKVSAVQDQRKLVDCVARGTPPPRIMWVLPGNVILPAPYQGTRMTVFPNGTLDMQSPKRTDSGQLVCIARNEGGEVRLLVTLEVTEAFQRPLTPGTASVSLTVGNTMTLNCSLDGASLLYVTWILPNGTPLLSGARLSKFFHRPGGSLVIANPSVAEAGTYRCVGRSAAGPLERIVMLFPGRKPEIINTYRVPVGVVNGEPLLLHCITSGEPLRVTWMLPSGVVLNRPQRAGRYSVMPNGTLSIQQVSVYDRGSYVCRAANEYGSSLMSASVTVIAHPPRITSGPPSVSYARRGVAVQLNCLATGIPNAEVAWETPDKARLTVGAQPRLFGNKYLHPRGALIIQNPTHRDAGVYRCTARNAVGVDSKATYLSVF</sequence>
<feature type="domain" description="Ig-like" evidence="9">
    <location>
        <begin position="1674"/>
        <end position="1743"/>
    </location>
</feature>
<dbReference type="SMART" id="SM00369">
    <property type="entry name" value="LRR_TYP"/>
    <property type="match status" value="6"/>
</dbReference>
<evidence type="ECO:0000256" key="5">
    <source>
        <dbReference type="ARBA" id="ARBA00023180"/>
    </source>
</evidence>
<feature type="compositionally biased region" description="Polar residues" evidence="7">
    <location>
        <begin position="676"/>
        <end position="685"/>
    </location>
</feature>
<dbReference type="Pfam" id="PF00047">
    <property type="entry name" value="ig"/>
    <property type="match status" value="1"/>
</dbReference>
<feature type="domain" description="Ig-like" evidence="9">
    <location>
        <begin position="1367"/>
        <end position="1469"/>
    </location>
</feature>
<evidence type="ECO:0000256" key="2">
    <source>
        <dbReference type="ARBA" id="ARBA00022729"/>
    </source>
</evidence>
<protein>
    <submittedName>
        <fullName evidence="10">Matrix-remodelling associated 5a</fullName>
    </submittedName>
</protein>
<feature type="compositionally biased region" description="Basic residues" evidence="7">
    <location>
        <begin position="842"/>
        <end position="868"/>
    </location>
</feature>
<keyword evidence="11" id="KW-1185">Reference proteome</keyword>
<evidence type="ECO:0000256" key="4">
    <source>
        <dbReference type="ARBA" id="ARBA00023157"/>
    </source>
</evidence>
<feature type="region of interest" description="Disordered" evidence="7">
    <location>
        <begin position="664"/>
        <end position="770"/>
    </location>
</feature>
<evidence type="ECO:0000313" key="11">
    <source>
        <dbReference type="Proteomes" id="UP000472271"/>
    </source>
</evidence>
<dbReference type="Ensembl" id="ENSSORT00005035103.1">
    <property type="protein sequence ID" value="ENSSORP00005034187.1"/>
    <property type="gene ID" value="ENSSORG00005016156.1"/>
</dbReference>
<feature type="signal peptide" evidence="8">
    <location>
        <begin position="1"/>
        <end position="26"/>
    </location>
</feature>
<dbReference type="InterPro" id="IPR013151">
    <property type="entry name" value="Immunoglobulin_dom"/>
</dbReference>
<dbReference type="CDD" id="cd00096">
    <property type="entry name" value="Ig"/>
    <property type="match status" value="5"/>
</dbReference>
<reference evidence="10" key="1">
    <citation type="submission" date="2025-08" db="UniProtKB">
        <authorList>
            <consortium name="Ensembl"/>
        </authorList>
    </citation>
    <scope>IDENTIFICATION</scope>
</reference>
<dbReference type="InterPro" id="IPR013098">
    <property type="entry name" value="Ig_I-set"/>
</dbReference>
<feature type="domain" description="Ig-like" evidence="9">
    <location>
        <begin position="1764"/>
        <end position="1853"/>
    </location>
</feature>
<organism evidence="10 11">
    <name type="scientific">Sphaeramia orbicularis</name>
    <name type="common">orbiculate cardinalfish</name>
    <dbReference type="NCBI Taxonomy" id="375764"/>
    <lineage>
        <taxon>Eukaryota</taxon>
        <taxon>Metazoa</taxon>
        <taxon>Chordata</taxon>
        <taxon>Craniata</taxon>
        <taxon>Vertebrata</taxon>
        <taxon>Euteleostomi</taxon>
        <taxon>Actinopterygii</taxon>
        <taxon>Neopterygii</taxon>
        <taxon>Teleostei</taxon>
        <taxon>Neoteleostei</taxon>
        <taxon>Acanthomorphata</taxon>
        <taxon>Gobiaria</taxon>
        <taxon>Kurtiformes</taxon>
        <taxon>Apogonoidei</taxon>
        <taxon>Apogonidae</taxon>
        <taxon>Apogoninae</taxon>
        <taxon>Sphaeramia</taxon>
    </lineage>
</organism>
<dbReference type="InParanoid" id="A0A673B0P8"/>
<gene>
    <name evidence="10" type="primary">LOC115415872</name>
</gene>